<accession>S0FX78</accession>
<keyword evidence="4" id="KW-1185">Reference proteome</keyword>
<dbReference type="InterPro" id="IPR051094">
    <property type="entry name" value="Diverse_Catalytic_Enzymes"/>
</dbReference>
<comment type="caution">
    <text evidence="3">The sequence shown here is derived from an EMBL/GenBank/DDBJ whole genome shotgun (WGS) entry which is preliminary data.</text>
</comment>
<dbReference type="RefSeq" id="WP_006968172.1">
    <property type="nucleotide sequence ID" value="NZ_APJX01000012.1"/>
</dbReference>
<dbReference type="PATRIC" id="fig|1286635.3.peg.4188"/>
<dbReference type="InterPro" id="IPR003607">
    <property type="entry name" value="HD/PDEase_dom"/>
</dbReference>
<dbReference type="CDD" id="cd00077">
    <property type="entry name" value="HDc"/>
    <property type="match status" value="1"/>
</dbReference>
<dbReference type="Proteomes" id="UP000014216">
    <property type="component" value="Unassembled WGS sequence"/>
</dbReference>
<dbReference type="EC" id="3.1.5.1" evidence="3"/>
<dbReference type="InterPro" id="IPR006674">
    <property type="entry name" value="HD_domain"/>
</dbReference>
<evidence type="ECO:0000259" key="2">
    <source>
        <dbReference type="SMART" id="SM00471"/>
    </source>
</evidence>
<dbReference type="GO" id="GO:0008832">
    <property type="term" value="F:dGTPase activity"/>
    <property type="evidence" value="ECO:0007669"/>
    <property type="project" value="UniProtKB-EC"/>
</dbReference>
<dbReference type="Pfam" id="PF13286">
    <property type="entry name" value="HD_assoc"/>
    <property type="match status" value="1"/>
</dbReference>
<dbReference type="Gene3D" id="1.10.3210.10">
    <property type="entry name" value="Hypothetical protein af1432"/>
    <property type="match status" value="1"/>
</dbReference>
<dbReference type="OrthoDB" id="9803619at2"/>
<dbReference type="InterPro" id="IPR026875">
    <property type="entry name" value="PHydrolase_assoc_dom"/>
</dbReference>
<evidence type="ECO:0000256" key="1">
    <source>
        <dbReference type="ARBA" id="ARBA00022801"/>
    </source>
</evidence>
<keyword evidence="1 3" id="KW-0378">Hydrolase</keyword>
<dbReference type="SMART" id="SM00471">
    <property type="entry name" value="HDc"/>
    <property type="match status" value="1"/>
</dbReference>
<organism evidence="3 4">
    <name type="scientific">Desulfotignum phosphitoxidans DSM 13687</name>
    <dbReference type="NCBI Taxonomy" id="1286635"/>
    <lineage>
        <taxon>Bacteria</taxon>
        <taxon>Pseudomonadati</taxon>
        <taxon>Thermodesulfobacteriota</taxon>
        <taxon>Desulfobacteria</taxon>
        <taxon>Desulfobacterales</taxon>
        <taxon>Desulfobacteraceae</taxon>
        <taxon>Desulfotignum</taxon>
    </lineage>
</organism>
<protein>
    <submittedName>
        <fullName evidence="3">Deoxyguanosinetriphosphate triphosphohydrolase Dgt</fullName>
        <ecNumber evidence="3">3.1.5.1</ecNumber>
    </submittedName>
</protein>
<dbReference type="Pfam" id="PF01966">
    <property type="entry name" value="HD"/>
    <property type="match status" value="1"/>
</dbReference>
<dbReference type="AlphaFoldDB" id="S0FX78"/>
<reference evidence="3 4" key="1">
    <citation type="journal article" date="2013" name="Genome Announc.">
        <title>Draft Genome Sequence of Desulfotignum phosphitoxidans DSM 13687 Strain FiPS-3.</title>
        <authorList>
            <person name="Poehlein A."/>
            <person name="Daniel R."/>
            <person name="Simeonova D.D."/>
        </authorList>
    </citation>
    <scope>NUCLEOTIDE SEQUENCE [LARGE SCALE GENOMIC DNA]</scope>
    <source>
        <strain evidence="3 4">DSM 13687</strain>
    </source>
</reference>
<proteinExistence type="predicted"/>
<evidence type="ECO:0000313" key="4">
    <source>
        <dbReference type="Proteomes" id="UP000014216"/>
    </source>
</evidence>
<gene>
    <name evidence="3" type="primary">dgt</name>
    <name evidence="3" type="ORF">Dpo_12c00120</name>
</gene>
<name>S0FX78_9BACT</name>
<evidence type="ECO:0000313" key="3">
    <source>
        <dbReference type="EMBL" id="EMS77734.1"/>
    </source>
</evidence>
<dbReference type="EMBL" id="APJX01000012">
    <property type="protein sequence ID" value="EMS77734.1"/>
    <property type="molecule type" value="Genomic_DNA"/>
</dbReference>
<dbReference type="PANTHER" id="PTHR35795">
    <property type="entry name" value="SLR1885 PROTEIN"/>
    <property type="match status" value="1"/>
</dbReference>
<dbReference type="PANTHER" id="PTHR35795:SF1">
    <property type="entry name" value="BIS(5'-NUCLEOSYL)-TETRAPHOSPHATASE, SYMMETRICAL"/>
    <property type="match status" value="1"/>
</dbReference>
<sequence>MNDRLKKTRDLQPLLDKIELNALQSLACPSRAAVRRHPENRSDNEYRQAFSQDADRILNSLAFTRYIDKTQVFSLIQNDHLTHRVLHVQLLSRVARTIGRHLRLNQDLIEAAALGHDIGHPPFGHDGERFLSRLTHAHQAGYFHHNVQSIQFLDKIERHGSGWNLSLQTLDAMLCHDGETHVRKLFPHGPRRFDDLDTMIQRFLETEQIGFSPMTLEGCVVRMADTISYIGRDLEDGIRLGLITREQIPDTCRHILGTTNGTIVFNLVTDLIATSLDQPFIGFSDEVADALETLKAFNYRYIYKNPAIKQHLGTINTIYAHLFHQYLTDLEKDRASSVIFTQFLSGLSDTYRDTHSLPQIVRDFISGMTDSYFIRQAPVHLRPHPVDHV</sequence>
<dbReference type="SUPFAM" id="SSF109604">
    <property type="entry name" value="HD-domain/PDEase-like"/>
    <property type="match status" value="1"/>
</dbReference>
<feature type="domain" description="HD/PDEase" evidence="2">
    <location>
        <begin position="80"/>
        <end position="239"/>
    </location>
</feature>